<keyword evidence="4" id="KW-0812">Transmembrane</keyword>
<name>A0A9P6NLS6_9BASI</name>
<keyword evidence="8" id="KW-0472">Membrane</keyword>
<dbReference type="GO" id="GO:0015031">
    <property type="term" value="P:protein transport"/>
    <property type="evidence" value="ECO:0007669"/>
    <property type="project" value="UniProtKB-KW"/>
</dbReference>
<keyword evidence="6" id="KW-0653">Protein transport</keyword>
<comment type="subcellular location">
    <subcellularLocation>
        <location evidence="1">Membrane</location>
        <topology evidence="1">Multi-pass membrane protein</topology>
    </subcellularLocation>
</comment>
<protein>
    <submittedName>
        <fullName evidence="9">Uncharacterized protein</fullName>
    </submittedName>
</protein>
<keyword evidence="7" id="KW-1133">Transmembrane helix</keyword>
<dbReference type="GO" id="GO:0016020">
    <property type="term" value="C:membrane"/>
    <property type="evidence" value="ECO:0007669"/>
    <property type="project" value="UniProtKB-SubCell"/>
</dbReference>
<keyword evidence="5" id="KW-0571">Peptide transport</keyword>
<evidence type="ECO:0000256" key="4">
    <source>
        <dbReference type="ARBA" id="ARBA00022692"/>
    </source>
</evidence>
<dbReference type="EMBL" id="MU167238">
    <property type="protein sequence ID" value="KAG0148363.1"/>
    <property type="molecule type" value="Genomic_DNA"/>
</dbReference>
<evidence type="ECO:0000256" key="6">
    <source>
        <dbReference type="ARBA" id="ARBA00022927"/>
    </source>
</evidence>
<dbReference type="InterPro" id="IPR004813">
    <property type="entry name" value="OPT"/>
</dbReference>
<dbReference type="GO" id="GO:0035673">
    <property type="term" value="F:oligopeptide transmembrane transporter activity"/>
    <property type="evidence" value="ECO:0007669"/>
    <property type="project" value="InterPro"/>
</dbReference>
<dbReference type="Pfam" id="PF03169">
    <property type="entry name" value="OPT"/>
    <property type="match status" value="1"/>
</dbReference>
<organism evidence="9 10">
    <name type="scientific">Cronartium quercuum f. sp. fusiforme G11</name>
    <dbReference type="NCBI Taxonomy" id="708437"/>
    <lineage>
        <taxon>Eukaryota</taxon>
        <taxon>Fungi</taxon>
        <taxon>Dikarya</taxon>
        <taxon>Basidiomycota</taxon>
        <taxon>Pucciniomycotina</taxon>
        <taxon>Pucciniomycetes</taxon>
        <taxon>Pucciniales</taxon>
        <taxon>Coleosporiaceae</taxon>
        <taxon>Cronartium</taxon>
    </lineage>
</organism>
<dbReference type="Proteomes" id="UP000886653">
    <property type="component" value="Unassembled WGS sequence"/>
</dbReference>
<dbReference type="PANTHER" id="PTHR22601">
    <property type="entry name" value="ISP4 LIKE PROTEIN"/>
    <property type="match status" value="1"/>
</dbReference>
<evidence type="ECO:0000256" key="2">
    <source>
        <dbReference type="ARBA" id="ARBA00008807"/>
    </source>
</evidence>
<comment type="similarity">
    <text evidence="2">Belongs to the oligopeptide OPT transporter family.</text>
</comment>
<evidence type="ECO:0000256" key="5">
    <source>
        <dbReference type="ARBA" id="ARBA00022856"/>
    </source>
</evidence>
<dbReference type="InterPro" id="IPR004648">
    <property type="entry name" value="Oligpept_transpt"/>
</dbReference>
<dbReference type="OrthoDB" id="9986677at2759"/>
<evidence type="ECO:0000313" key="10">
    <source>
        <dbReference type="Proteomes" id="UP000886653"/>
    </source>
</evidence>
<proteinExistence type="inferred from homology"/>
<sequence length="241" mass="26657">MFSDPTFVIKDEVLPSYFMPALSAISLPCLVLPKEQIVTNLFGGAQPLEGLGFFELSLDWFLIGSGGPLYTPFIAQVRAPRTIPELNGFIDPSPFRTDSSYLWGFCPLPSSFHGGIQQKVPFLSVALHQKNGSFYLVNLIVNQDGSPNLEAIETHGLPCFSSSYVVAQIFGSLASSSAVTHVTLHNWDLLSSMFLQNKSKPALDPHRTVCKNYRDFPRWGFALLSLFSIGLHPVHMKVTHQ</sequence>
<evidence type="ECO:0000313" key="9">
    <source>
        <dbReference type="EMBL" id="KAG0148363.1"/>
    </source>
</evidence>
<comment type="caution">
    <text evidence="9">The sequence shown here is derived from an EMBL/GenBank/DDBJ whole genome shotgun (WGS) entry which is preliminary data.</text>
</comment>
<evidence type="ECO:0000256" key="7">
    <source>
        <dbReference type="ARBA" id="ARBA00022989"/>
    </source>
</evidence>
<evidence type="ECO:0000256" key="3">
    <source>
        <dbReference type="ARBA" id="ARBA00022448"/>
    </source>
</evidence>
<keyword evidence="3" id="KW-0813">Transport</keyword>
<keyword evidence="10" id="KW-1185">Reference proteome</keyword>
<evidence type="ECO:0000256" key="8">
    <source>
        <dbReference type="ARBA" id="ARBA00023136"/>
    </source>
</evidence>
<gene>
    <name evidence="9" type="ORF">CROQUDRAFT_90504</name>
</gene>
<reference evidence="9" key="1">
    <citation type="submission" date="2013-11" db="EMBL/GenBank/DDBJ databases">
        <title>Genome sequence of the fusiform rust pathogen reveals effectors for host alternation and coevolution with pine.</title>
        <authorList>
            <consortium name="DOE Joint Genome Institute"/>
            <person name="Smith K."/>
            <person name="Pendleton A."/>
            <person name="Kubisiak T."/>
            <person name="Anderson C."/>
            <person name="Salamov A."/>
            <person name="Aerts A."/>
            <person name="Riley R."/>
            <person name="Clum A."/>
            <person name="Lindquist E."/>
            <person name="Ence D."/>
            <person name="Campbell M."/>
            <person name="Kronenberg Z."/>
            <person name="Feau N."/>
            <person name="Dhillon B."/>
            <person name="Hamelin R."/>
            <person name="Burleigh J."/>
            <person name="Smith J."/>
            <person name="Yandell M."/>
            <person name="Nelson C."/>
            <person name="Grigoriev I."/>
            <person name="Davis J."/>
        </authorList>
    </citation>
    <scope>NUCLEOTIDE SEQUENCE</scope>
    <source>
        <strain evidence="9">G11</strain>
    </source>
</reference>
<evidence type="ECO:0000256" key="1">
    <source>
        <dbReference type="ARBA" id="ARBA00004141"/>
    </source>
</evidence>
<dbReference type="AlphaFoldDB" id="A0A9P6NLS6"/>
<accession>A0A9P6NLS6</accession>